<evidence type="ECO:0000259" key="4">
    <source>
        <dbReference type="SMART" id="SM00672"/>
    </source>
</evidence>
<dbReference type="InterPro" id="IPR006598">
    <property type="entry name" value="CAP10"/>
</dbReference>
<evidence type="ECO:0000256" key="3">
    <source>
        <dbReference type="SAM" id="Phobius"/>
    </source>
</evidence>
<keyword evidence="3" id="KW-1133">Transmembrane helix</keyword>
<accession>A0A173GNA4</accession>
<dbReference type="EMBL" id="KU202611">
    <property type="protein sequence ID" value="ANH56521.1"/>
    <property type="molecule type" value="Genomic_DNA"/>
</dbReference>
<sequence length="945" mass="107472">MLITHSDRPRLSSSLVLLVSGLICLSISILLRWLSGDGGRSDSNPGHGGLFGAADRPEPAKRLTSFLPARAKRRSILVTVACIVARLEVLQFVIDRQQCSLYGVESCICLLLLAHHWITWQGDWRSPAVEDSEDPWRTFIDDLRDWMTGPRAEFICSLLGTLLISLGTLWTMNQLKRSNFLCFPAKDSRLQVISLQYVGVVLDAVIIVSLWRLMVWTRHLQMQLRVMSLIFIMSSTAMASIWLTSSIFASHQGFQLSLGHLHGLDVLKESLAFFLLSISLSLWMCEGSPITSLGMMTSLIGAWRASDNVFSLGDWMHLARLSSLLPLWLISGGLLLFSHGHDLRRFVFLGWTVLVIFMFVLLITATFHTFSRPTSHFEKRHPINDLIYEARTFHDRWLLKAATSGSLDTAITVYKERHQGRSPPPKFGDWYQFAQNSTVIDEFPQIDADLSVFRSLPPATLRERARSAVAYPGVGSITVREGQVTTSDLGDESKNSELRDVADMIAKFSKHLPDMILPININQTPRVLPSWTDQQLDSQEYLQFMAKTITKRPENTPPSILNFLRSRKIDETGGKEEKWPASRFRQMHAEACSSTHLTRATSFFEVGKFCSACTEPHSRGQLMVDWAKSLDTCRQPDLNYLHGFLMTNPSLPPIQKLVPLFGSFKMAGFADILLPSAPSDRSELDEERPFTQRRESLFWRGNFGKRALSEQTIRGSQKLRLLHLLAKTSDNKEKVTMILPVPGSDDFMSKLVLAHEANRDLPLNVSIDDKSFCSNKNCDLIKQLYGTDDVEDPLQYRYILMVDEDDGPPPAILPTLQSKSLPFISTIFQTWFTDRLTPWLHFVPIDTRYQGLHTTLLYFTGTAMKAKMGGTNRYLNGRFADAEWIAQQGHRWATKALQRRDMEIYLFRLLLEWGRLIDERRHEIGYLKDATGQYHSDEWSLPPER</sequence>
<feature type="transmembrane region" description="Helical" evidence="3">
    <location>
        <begin position="346"/>
        <end position="370"/>
    </location>
</feature>
<feature type="transmembrane region" description="Helical" evidence="3">
    <location>
        <begin position="321"/>
        <end position="340"/>
    </location>
</feature>
<feature type="non-terminal residue" evidence="5">
    <location>
        <position position="945"/>
    </location>
</feature>
<proteinExistence type="inferred from homology"/>
<keyword evidence="3" id="KW-0472">Membrane</keyword>
<protein>
    <recommendedName>
        <fullName evidence="4">Glycosyl transferase CAP10 domain-containing protein</fullName>
    </recommendedName>
</protein>
<feature type="transmembrane region" description="Helical" evidence="3">
    <location>
        <begin position="192"/>
        <end position="214"/>
    </location>
</feature>
<feature type="transmembrane region" description="Helical" evidence="3">
    <location>
        <begin position="154"/>
        <end position="172"/>
    </location>
</feature>
<comment type="similarity">
    <text evidence="1">Belongs to the glycosyltransferase 90 family.</text>
</comment>
<dbReference type="SMART" id="SM00672">
    <property type="entry name" value="CAP10"/>
    <property type="match status" value="1"/>
</dbReference>
<evidence type="ECO:0000313" key="5">
    <source>
        <dbReference type="EMBL" id="ANH56521.1"/>
    </source>
</evidence>
<keyword evidence="2" id="KW-0808">Transferase</keyword>
<feature type="transmembrane region" description="Helical" evidence="3">
    <location>
        <begin position="226"/>
        <end position="251"/>
    </location>
</feature>
<feature type="transmembrane region" description="Helical" evidence="3">
    <location>
        <begin position="15"/>
        <end position="34"/>
    </location>
</feature>
<evidence type="ECO:0000256" key="2">
    <source>
        <dbReference type="ARBA" id="ARBA00022679"/>
    </source>
</evidence>
<organism evidence="5">
    <name type="scientific">Hypocrella siamensis</name>
    <dbReference type="NCBI Taxonomy" id="696354"/>
    <lineage>
        <taxon>Eukaryota</taxon>
        <taxon>Fungi</taxon>
        <taxon>Dikarya</taxon>
        <taxon>Ascomycota</taxon>
        <taxon>Pezizomycotina</taxon>
        <taxon>Sordariomycetes</taxon>
        <taxon>Hypocreomycetidae</taxon>
        <taxon>Hypocreales</taxon>
        <taxon>Clavicipitaceae</taxon>
        <taxon>Hypocrella</taxon>
    </lineage>
</organism>
<evidence type="ECO:0000256" key="1">
    <source>
        <dbReference type="ARBA" id="ARBA00010118"/>
    </source>
</evidence>
<keyword evidence="3" id="KW-0812">Transmembrane</keyword>
<dbReference type="PANTHER" id="PTHR12203">
    <property type="entry name" value="KDEL LYS-ASP-GLU-LEU CONTAINING - RELATED"/>
    <property type="match status" value="1"/>
</dbReference>
<dbReference type="GO" id="GO:0016740">
    <property type="term" value="F:transferase activity"/>
    <property type="evidence" value="ECO:0007669"/>
    <property type="project" value="UniProtKB-KW"/>
</dbReference>
<dbReference type="InterPro" id="IPR051091">
    <property type="entry name" value="O-Glucosyltr/Glycosyltrsf_90"/>
</dbReference>
<feature type="domain" description="Glycosyl transferase CAP10" evidence="4">
    <location>
        <begin position="634"/>
        <end position="920"/>
    </location>
</feature>
<name>A0A173GNA4_9HYPO</name>
<reference evidence="5" key="1">
    <citation type="journal article" date="2016" name="BMC Genomics">
        <title>Genome sequence and comparative analysis of clavicipitaceous insect-pathogenic fungus Aschersonia badia with Metarhizium spp.</title>
        <authorList>
            <person name="Agrawal Y."/>
            <person name="Narwani T."/>
            <person name="Subramanian S."/>
        </authorList>
    </citation>
    <scope>NUCLEOTIDE SEQUENCE</scope>
    <source>
        <strain evidence="5">MTCC 10142</strain>
    </source>
</reference>
<dbReference type="AlphaFoldDB" id="A0A173GNA4"/>
<dbReference type="PANTHER" id="PTHR12203:SF35">
    <property type="entry name" value="PROTEIN O-GLUCOSYLTRANSFERASE 1"/>
    <property type="match status" value="1"/>
</dbReference>